<evidence type="ECO:0000256" key="5">
    <source>
        <dbReference type="SAM" id="MobiDB-lite"/>
    </source>
</evidence>
<evidence type="ECO:0000256" key="4">
    <source>
        <dbReference type="PROSITE-ProRule" id="PRU00335"/>
    </source>
</evidence>
<feature type="DNA-binding region" description="H-T-H motif" evidence="4">
    <location>
        <begin position="50"/>
        <end position="69"/>
    </location>
</feature>
<dbReference type="PROSITE" id="PS50977">
    <property type="entry name" value="HTH_TETR_2"/>
    <property type="match status" value="1"/>
</dbReference>
<evidence type="ECO:0000313" key="8">
    <source>
        <dbReference type="Proteomes" id="UP001500051"/>
    </source>
</evidence>
<reference evidence="8" key="1">
    <citation type="journal article" date="2019" name="Int. J. Syst. Evol. Microbiol.">
        <title>The Global Catalogue of Microorganisms (GCM) 10K type strain sequencing project: providing services to taxonomists for standard genome sequencing and annotation.</title>
        <authorList>
            <consortium name="The Broad Institute Genomics Platform"/>
            <consortium name="The Broad Institute Genome Sequencing Center for Infectious Disease"/>
            <person name="Wu L."/>
            <person name="Ma J."/>
        </authorList>
    </citation>
    <scope>NUCLEOTIDE SEQUENCE [LARGE SCALE GENOMIC DNA]</scope>
    <source>
        <strain evidence="8">JCM 16548</strain>
    </source>
</reference>
<dbReference type="RefSeq" id="WP_344811814.1">
    <property type="nucleotide sequence ID" value="NZ_BAAAYX010000004.1"/>
</dbReference>
<dbReference type="PANTHER" id="PTHR30055">
    <property type="entry name" value="HTH-TYPE TRANSCRIPTIONAL REGULATOR RUTR"/>
    <property type="match status" value="1"/>
</dbReference>
<feature type="domain" description="HTH tetR-type" evidence="6">
    <location>
        <begin position="27"/>
        <end position="87"/>
    </location>
</feature>
<feature type="region of interest" description="Disordered" evidence="5">
    <location>
        <begin position="1"/>
        <end position="26"/>
    </location>
</feature>
<dbReference type="Gene3D" id="1.10.357.10">
    <property type="entry name" value="Tetracycline Repressor, domain 2"/>
    <property type="match status" value="1"/>
</dbReference>
<dbReference type="InterPro" id="IPR009057">
    <property type="entry name" value="Homeodomain-like_sf"/>
</dbReference>
<sequence>MDDRMGPAGTEDVDADAEATTAGPRRPLDQMRILRAAVEFIDVNGLSKLTMRRLGAHLGVEAMALYRYVPGREQLLDGVVEMVMDELYETTNAGGLSTSWQEYLQMQAHAVRTIAVKHPRIFPLVATRPPSAPWLRPPLRSLRWVESFLQGLHDYGFRPKVSVAVYRSFATFLLGSLLLESGTLEDLTITEKVNLAFIEDDDLSSYPMISAVTEELKDGGFEVEFEAALEDLIERVTVMRS</sequence>
<keyword evidence="1" id="KW-0805">Transcription regulation</keyword>
<proteinExistence type="predicted"/>
<dbReference type="Pfam" id="PF02909">
    <property type="entry name" value="TetR_C_1"/>
    <property type="match status" value="1"/>
</dbReference>
<evidence type="ECO:0000259" key="6">
    <source>
        <dbReference type="PROSITE" id="PS50977"/>
    </source>
</evidence>
<keyword evidence="3" id="KW-0804">Transcription</keyword>
<protein>
    <submittedName>
        <fullName evidence="7">TetR/AcrR family transcriptional regulator C-terminal domain-containing protein</fullName>
    </submittedName>
</protein>
<comment type="caution">
    <text evidence="7">The sequence shown here is derived from an EMBL/GenBank/DDBJ whole genome shotgun (WGS) entry which is preliminary data.</text>
</comment>
<accession>A0ABP7D6A7</accession>
<keyword evidence="2 4" id="KW-0238">DNA-binding</keyword>
<dbReference type="SUPFAM" id="SSF48498">
    <property type="entry name" value="Tetracyclin repressor-like, C-terminal domain"/>
    <property type="match status" value="1"/>
</dbReference>
<dbReference type="InterPro" id="IPR050109">
    <property type="entry name" value="HTH-type_TetR-like_transc_reg"/>
</dbReference>
<dbReference type="Gene3D" id="1.10.10.60">
    <property type="entry name" value="Homeodomain-like"/>
    <property type="match status" value="1"/>
</dbReference>
<dbReference type="PANTHER" id="PTHR30055:SF151">
    <property type="entry name" value="TRANSCRIPTIONAL REGULATORY PROTEIN"/>
    <property type="match status" value="1"/>
</dbReference>
<evidence type="ECO:0000256" key="2">
    <source>
        <dbReference type="ARBA" id="ARBA00023125"/>
    </source>
</evidence>
<name>A0ABP7D6A7_9ACTN</name>
<dbReference type="Proteomes" id="UP001500051">
    <property type="component" value="Unassembled WGS sequence"/>
</dbReference>
<dbReference type="InterPro" id="IPR001647">
    <property type="entry name" value="HTH_TetR"/>
</dbReference>
<dbReference type="InterPro" id="IPR004111">
    <property type="entry name" value="Repressor_TetR_C"/>
</dbReference>
<dbReference type="SUPFAM" id="SSF46689">
    <property type="entry name" value="Homeodomain-like"/>
    <property type="match status" value="1"/>
</dbReference>
<organism evidence="7 8">
    <name type="scientific">Microlunatus aurantiacus</name>
    <dbReference type="NCBI Taxonomy" id="446786"/>
    <lineage>
        <taxon>Bacteria</taxon>
        <taxon>Bacillati</taxon>
        <taxon>Actinomycetota</taxon>
        <taxon>Actinomycetes</taxon>
        <taxon>Propionibacteriales</taxon>
        <taxon>Propionibacteriaceae</taxon>
        <taxon>Microlunatus</taxon>
    </lineage>
</organism>
<keyword evidence="8" id="KW-1185">Reference proteome</keyword>
<evidence type="ECO:0000256" key="3">
    <source>
        <dbReference type="ARBA" id="ARBA00023163"/>
    </source>
</evidence>
<gene>
    <name evidence="7" type="ORF">GCM10022204_16170</name>
</gene>
<evidence type="ECO:0000313" key="7">
    <source>
        <dbReference type="EMBL" id="GAA3700230.1"/>
    </source>
</evidence>
<dbReference type="EMBL" id="BAAAYX010000004">
    <property type="protein sequence ID" value="GAA3700230.1"/>
    <property type="molecule type" value="Genomic_DNA"/>
</dbReference>
<evidence type="ECO:0000256" key="1">
    <source>
        <dbReference type="ARBA" id="ARBA00023015"/>
    </source>
</evidence>
<dbReference type="Pfam" id="PF00440">
    <property type="entry name" value="TetR_N"/>
    <property type="match status" value="1"/>
</dbReference>
<dbReference type="InterPro" id="IPR036271">
    <property type="entry name" value="Tet_transcr_reg_TetR-rel_C_sf"/>
</dbReference>